<dbReference type="EMBL" id="CP134214">
    <property type="protein sequence ID" value="WND24177.1"/>
    <property type="molecule type" value="Genomic_DNA"/>
</dbReference>
<dbReference type="Proteomes" id="UP001249394">
    <property type="component" value="Plasmid punmamed1"/>
</dbReference>
<proteinExistence type="predicted"/>
<protein>
    <submittedName>
        <fullName evidence="2">Uncharacterized protein</fullName>
    </submittedName>
</protein>
<keyword evidence="2" id="KW-0614">Plasmid</keyword>
<accession>A0ABY9UPH1</accession>
<evidence type="ECO:0000313" key="2">
    <source>
        <dbReference type="EMBL" id="WND24177.1"/>
    </source>
</evidence>
<evidence type="ECO:0000313" key="3">
    <source>
        <dbReference type="Proteomes" id="UP001249394"/>
    </source>
</evidence>
<sequence length="145" mass="16051">MTDDTVTAARVQATRAWTLFTQERNLRARIPDWRTTTSADGVTTLSVEVAGPGAAHALRLFASQYHLVLGQPGDQRPTFDYTTPGRTACVWRSSGVWVELWHPDTVAHLPAAPVTHQAPRRGLLSRASDRLPYTRRTTAKENTTS</sequence>
<keyword evidence="3" id="KW-1185">Reference proteome</keyword>
<feature type="region of interest" description="Disordered" evidence="1">
    <location>
        <begin position="119"/>
        <end position="145"/>
    </location>
</feature>
<geneLocation type="plasmid" evidence="2 3">
    <name>punmamed1</name>
</geneLocation>
<evidence type="ECO:0000256" key="1">
    <source>
        <dbReference type="SAM" id="MobiDB-lite"/>
    </source>
</evidence>
<reference evidence="2 3" key="1">
    <citation type="submission" date="2023-09" db="EMBL/GenBank/DDBJ databases">
        <title>The genome sequence of Streptomyces anthocyanicus.</title>
        <authorList>
            <person name="Mo P."/>
        </authorList>
    </citation>
    <scope>NUCLEOTIDE SEQUENCE [LARGE SCALE GENOMIC DNA]</scope>
    <source>
        <strain evidence="2 3">JCM 4387</strain>
        <plasmid evidence="2 3">punmamed1</plasmid>
    </source>
</reference>
<gene>
    <name evidence="2" type="ORF">RI060_43435</name>
</gene>
<name>A0ABY9UPH1_STRVL</name>
<organism evidence="2 3">
    <name type="scientific">Streptomyces violaceus</name>
    <name type="common">Streptomyces venezuelae</name>
    <dbReference type="NCBI Taxonomy" id="1936"/>
    <lineage>
        <taxon>Bacteria</taxon>
        <taxon>Bacillati</taxon>
        <taxon>Actinomycetota</taxon>
        <taxon>Actinomycetes</taxon>
        <taxon>Kitasatosporales</taxon>
        <taxon>Streptomycetaceae</taxon>
        <taxon>Streptomyces</taxon>
    </lineage>
</organism>